<dbReference type="Pfam" id="PF03887">
    <property type="entry name" value="YfbU"/>
    <property type="match status" value="1"/>
</dbReference>
<name>A0A850PY58_9MYCO</name>
<dbReference type="InterPro" id="IPR005587">
    <property type="entry name" value="UPF0304_YfbU"/>
</dbReference>
<evidence type="ECO:0000313" key="1">
    <source>
        <dbReference type="EMBL" id="NVN52595.1"/>
    </source>
</evidence>
<dbReference type="Gene3D" id="1.10.3190.10">
    <property type="entry name" value="yfbu gene product, domain 2"/>
    <property type="match status" value="1"/>
</dbReference>
<proteinExistence type="predicted"/>
<accession>A0A850PY58</accession>
<reference evidence="1 2" key="1">
    <citation type="submission" date="2020-05" db="EMBL/GenBank/DDBJ databases">
        <title>Draft genome sequence of Mycobacterium hippocampi DL, isolated from European seabass, Dicentrarchus labrax, reared in fish farms.</title>
        <authorList>
            <person name="Stathopoulou P."/>
            <person name="Asimakis E."/>
            <person name="Tzokas K."/>
            <person name="Batargias C."/>
            <person name="Tsiamis G."/>
        </authorList>
    </citation>
    <scope>NUCLEOTIDE SEQUENCE [LARGE SCALE GENOMIC DNA]</scope>
    <source>
        <strain evidence="1 2">DL</strain>
    </source>
</reference>
<dbReference type="SUPFAM" id="SSF47598">
    <property type="entry name" value="Ribbon-helix-helix"/>
    <property type="match status" value="1"/>
</dbReference>
<dbReference type="GO" id="GO:0006355">
    <property type="term" value="P:regulation of DNA-templated transcription"/>
    <property type="evidence" value="ECO:0007669"/>
    <property type="project" value="InterPro"/>
</dbReference>
<evidence type="ECO:0000313" key="2">
    <source>
        <dbReference type="Proteomes" id="UP000570517"/>
    </source>
</evidence>
<protein>
    <recommendedName>
        <fullName evidence="3">YfbU family protein</fullName>
    </recommendedName>
</protein>
<dbReference type="AlphaFoldDB" id="A0A850PY58"/>
<keyword evidence="2" id="KW-1185">Reference proteome</keyword>
<dbReference type="EMBL" id="JABFYL010000045">
    <property type="protein sequence ID" value="NVN52595.1"/>
    <property type="molecule type" value="Genomic_DNA"/>
</dbReference>
<organism evidence="1 2">
    <name type="scientific">Mycolicibacterium hippocampi</name>
    <dbReference type="NCBI Taxonomy" id="659824"/>
    <lineage>
        <taxon>Bacteria</taxon>
        <taxon>Bacillati</taxon>
        <taxon>Actinomycetota</taxon>
        <taxon>Actinomycetes</taxon>
        <taxon>Mycobacteriales</taxon>
        <taxon>Mycobacteriaceae</taxon>
        <taxon>Mycolicibacterium</taxon>
    </lineage>
</organism>
<dbReference type="SUPFAM" id="SSF116960">
    <property type="entry name" value="YfbU-like"/>
    <property type="match status" value="1"/>
</dbReference>
<sequence length="252" mass="29091">MAVLNIRVDDQVRDQLKDMADEEGITVSEYVRNLVMAAIVPGYEPEEDEDQGDLPAPTTMRIADRQVLSLLHRILAHVVPEDDSEIDPRSHLKSARVIESGFTTEYWREVAGFRTELSKRDCERVLDILDMFRMITFSIKELEKEGTPVSEELSHELEFEGFDGNHRLESRMASYVEFLMGDGKWPELRPQLDRNDGGNSHSPVLDEYTRMLAEHRRIKANRDRGYHRKAYLLSLEELEQIAAARVHPSRRG</sequence>
<dbReference type="InterPro" id="IPR010985">
    <property type="entry name" value="Ribbon_hlx_hlx"/>
</dbReference>
<dbReference type="InterPro" id="IPR023146">
    <property type="entry name" value="YfbU_alpha-helical_sf"/>
</dbReference>
<gene>
    <name evidence="1" type="ORF">HLY00_4303</name>
</gene>
<evidence type="ECO:0008006" key="3">
    <source>
        <dbReference type="Google" id="ProtNLM"/>
    </source>
</evidence>
<dbReference type="Proteomes" id="UP000570517">
    <property type="component" value="Unassembled WGS sequence"/>
</dbReference>
<dbReference type="RefSeq" id="WP_178360844.1">
    <property type="nucleotide sequence ID" value="NZ_JABFYL010000045.1"/>
</dbReference>
<comment type="caution">
    <text evidence="1">The sequence shown here is derived from an EMBL/GenBank/DDBJ whole genome shotgun (WGS) entry which is preliminary data.</text>
</comment>